<dbReference type="Gene3D" id="3.30.950.10">
    <property type="entry name" value="Methyltransferase, Cobalt-precorrin-4 Transmethylase, Domain 2"/>
    <property type="match status" value="1"/>
</dbReference>
<comment type="caution">
    <text evidence="7">The sequence shown here is derived from an EMBL/GenBank/DDBJ whole genome shotgun (WGS) entry which is preliminary data.</text>
</comment>
<keyword evidence="2" id="KW-0698">rRNA processing</keyword>
<dbReference type="AlphaFoldDB" id="A0A356LJB0"/>
<evidence type="ECO:0000259" key="6">
    <source>
        <dbReference type="Pfam" id="PF00590"/>
    </source>
</evidence>
<dbReference type="InterPro" id="IPR008189">
    <property type="entry name" value="rRNA_ssu_MeTfrase_I"/>
</dbReference>
<dbReference type="EMBL" id="DOEK01000029">
    <property type="protein sequence ID" value="HBP30605.1"/>
    <property type="molecule type" value="Genomic_DNA"/>
</dbReference>
<evidence type="ECO:0000256" key="3">
    <source>
        <dbReference type="ARBA" id="ARBA00022603"/>
    </source>
</evidence>
<dbReference type="GO" id="GO:0032259">
    <property type="term" value="P:methylation"/>
    <property type="evidence" value="ECO:0007669"/>
    <property type="project" value="UniProtKB-KW"/>
</dbReference>
<evidence type="ECO:0000313" key="8">
    <source>
        <dbReference type="Proteomes" id="UP000264036"/>
    </source>
</evidence>
<evidence type="ECO:0000313" key="7">
    <source>
        <dbReference type="EMBL" id="HBP30605.1"/>
    </source>
</evidence>
<keyword evidence="3 7" id="KW-0489">Methyltransferase</keyword>
<dbReference type="PANTHER" id="PTHR46111:SF2">
    <property type="entry name" value="SAM-DEPENDENT METHYLTRANSFERASE"/>
    <property type="match status" value="1"/>
</dbReference>
<dbReference type="GO" id="GO:0008168">
    <property type="term" value="F:methyltransferase activity"/>
    <property type="evidence" value="ECO:0007669"/>
    <property type="project" value="UniProtKB-KW"/>
</dbReference>
<dbReference type="InterPro" id="IPR014776">
    <property type="entry name" value="4pyrrole_Mease_sub2"/>
</dbReference>
<organism evidence="7 8">
    <name type="scientific">Advenella kashmirensis</name>
    <dbReference type="NCBI Taxonomy" id="310575"/>
    <lineage>
        <taxon>Bacteria</taxon>
        <taxon>Pseudomonadati</taxon>
        <taxon>Pseudomonadota</taxon>
        <taxon>Betaproteobacteria</taxon>
        <taxon>Burkholderiales</taxon>
        <taxon>Alcaligenaceae</taxon>
    </lineage>
</organism>
<gene>
    <name evidence="7" type="ORF">DD666_14445</name>
</gene>
<dbReference type="SUPFAM" id="SSF53790">
    <property type="entry name" value="Tetrapyrrole methylase"/>
    <property type="match status" value="1"/>
</dbReference>
<dbReference type="Pfam" id="PF00590">
    <property type="entry name" value="TP_methylase"/>
    <property type="match status" value="1"/>
</dbReference>
<dbReference type="Gene3D" id="3.40.1010.10">
    <property type="entry name" value="Cobalt-precorrin-4 Transmethylase, Domain 1"/>
    <property type="match status" value="1"/>
</dbReference>
<name>A0A356LJB0_9BURK</name>
<feature type="domain" description="Tetrapyrrole methylase" evidence="6">
    <location>
        <begin position="39"/>
        <end position="211"/>
    </location>
</feature>
<keyword evidence="5" id="KW-0949">S-adenosyl-L-methionine</keyword>
<evidence type="ECO:0000256" key="4">
    <source>
        <dbReference type="ARBA" id="ARBA00022679"/>
    </source>
</evidence>
<accession>A0A356LJB0</accession>
<dbReference type="InterPro" id="IPR035996">
    <property type="entry name" value="4pyrrol_Methylase_sf"/>
</dbReference>
<dbReference type="CDD" id="cd11649">
    <property type="entry name" value="RsmI_like"/>
    <property type="match status" value="1"/>
</dbReference>
<reference evidence="7 8" key="1">
    <citation type="journal article" date="2018" name="Nat. Biotechnol.">
        <title>A standardized bacterial taxonomy based on genome phylogeny substantially revises the tree of life.</title>
        <authorList>
            <person name="Parks D.H."/>
            <person name="Chuvochina M."/>
            <person name="Waite D.W."/>
            <person name="Rinke C."/>
            <person name="Skarshewski A."/>
            <person name="Chaumeil P.A."/>
            <person name="Hugenholtz P."/>
        </authorList>
    </citation>
    <scope>NUCLEOTIDE SEQUENCE [LARGE SCALE GENOMIC DNA]</scope>
    <source>
        <strain evidence="7">UBA10707</strain>
    </source>
</reference>
<evidence type="ECO:0000256" key="2">
    <source>
        <dbReference type="ARBA" id="ARBA00022552"/>
    </source>
</evidence>
<dbReference type="GO" id="GO:0006364">
    <property type="term" value="P:rRNA processing"/>
    <property type="evidence" value="ECO:0007669"/>
    <property type="project" value="UniProtKB-KW"/>
</dbReference>
<protein>
    <submittedName>
        <fullName evidence="7">SAM-dependent methyltransferase</fullName>
    </submittedName>
</protein>
<dbReference type="InterPro" id="IPR000878">
    <property type="entry name" value="4pyrrol_Mease"/>
</dbReference>
<keyword evidence="4 7" id="KW-0808">Transferase</keyword>
<keyword evidence="1" id="KW-0963">Cytoplasm</keyword>
<dbReference type="InterPro" id="IPR014777">
    <property type="entry name" value="4pyrrole_Mease_sub1"/>
</dbReference>
<evidence type="ECO:0000256" key="5">
    <source>
        <dbReference type="ARBA" id="ARBA00022691"/>
    </source>
</evidence>
<evidence type="ECO:0000256" key="1">
    <source>
        <dbReference type="ARBA" id="ARBA00022490"/>
    </source>
</evidence>
<proteinExistence type="predicted"/>
<sequence>MISTLHLLPVSLGSAALEQWLPAGAQQKASILKTYIAENAKTARAYLKQTGTEGAIQDITIHTLGTKTPEADIRRWLTETRGDIGLVSDAGCPAVADPGARVVLLAHQLGIQVVPWVGPSSILLGLMASGLDGQRFTFHGYVPIAPAERSKQLKGWEQLSSRHNQTQLFIETPYRNMAMFATLLETLNPATRLCIARALTTADEWIRTDTIAGWKRRPQPDLDKFPTLFLFLA</sequence>
<dbReference type="Proteomes" id="UP000264036">
    <property type="component" value="Unassembled WGS sequence"/>
</dbReference>
<dbReference type="PANTHER" id="PTHR46111">
    <property type="entry name" value="RIBOSOMAL RNA SMALL SUBUNIT METHYLTRANSFERASE I"/>
    <property type="match status" value="1"/>
</dbReference>